<evidence type="ECO:0000313" key="2">
    <source>
        <dbReference type="Proteomes" id="UP000006531"/>
    </source>
</evidence>
<dbReference type="Proteomes" id="UP000006531">
    <property type="component" value="Segment"/>
</dbReference>
<evidence type="ECO:0000313" key="1">
    <source>
        <dbReference type="EMBL" id="ADP00118.1"/>
    </source>
</evidence>
<organism evidence="1 2">
    <name type="scientific">Cyanophage NATL1A-7</name>
    <dbReference type="NCBI Taxonomy" id="445693"/>
    <lineage>
        <taxon>Viruses</taxon>
        <taxon>Duplodnaviria</taxon>
        <taxon>Heunggongvirae</taxon>
        <taxon>Uroviricota</taxon>
        <taxon>Caudoviricetes</taxon>
        <taxon>Autographivirales</taxon>
        <taxon>Sechaudvirinae</taxon>
        <taxon>Cheungvirus</taxon>
        <taxon>Cheungvirus NATL1A7</taxon>
    </lineage>
</organism>
<sequence>MNYYTSLVKTIDKLNSEGKEVKLTKLPSVINIKRKSIKF</sequence>
<dbReference type="GeneID" id="11538096"/>
<protein>
    <submittedName>
        <fullName evidence="1">Predicted protein</fullName>
    </submittedName>
</protein>
<accession>E3SNB4</accession>
<dbReference type="RefSeq" id="YP_005087490.1">
    <property type="nucleotide sequence ID" value="NC_016658.1"/>
</dbReference>
<keyword evidence="2" id="KW-1185">Reference proteome</keyword>
<dbReference type="KEGG" id="vg:11538096"/>
<reference evidence="1 2" key="1">
    <citation type="submission" date="2009-10" db="EMBL/GenBank/DDBJ databases">
        <title>The Genome Sequence of Cyanophage NATL1A-7.</title>
        <authorList>
            <consortium name="The Broad Institute Genome Sequencing Platform"/>
            <person name="Henn M.R."/>
            <person name="Sullivan M.S."/>
            <person name="Osburne M.S."/>
            <person name="Levin J."/>
            <person name="Malboeuf C."/>
            <person name="Casali M."/>
            <person name="Russ C."/>
            <person name="Lennon N."/>
            <person name="Erlich R."/>
            <person name="Young S.K."/>
            <person name="Koehrsen M."/>
            <person name="Yandava C."/>
            <person name="Zeng Q."/>
            <person name="Alvarado L."/>
            <person name="Anderson S."/>
            <person name="Berlin A."/>
            <person name="Borenstein D."/>
            <person name="Chen Z."/>
            <person name="Engels R."/>
            <person name="Freedman E."/>
            <person name="Gellesch M."/>
            <person name="Goldberg J."/>
            <person name="Green L."/>
            <person name="Griggs A."/>
            <person name="Gujja S."/>
            <person name="Heiman D."/>
            <person name="Hepburn T."/>
            <person name="Howarth C."/>
            <person name="Jen D."/>
            <person name="Larson L."/>
            <person name="Lewis B."/>
            <person name="Mehta T."/>
            <person name="Park D."/>
            <person name="Pearson M."/>
            <person name="Roberts A."/>
            <person name="Ryan E."/>
            <person name="Saif S."/>
            <person name="Shea T."/>
            <person name="Shenoy N."/>
            <person name="Sisk P."/>
            <person name="Stolte C."/>
            <person name="Sykes S."/>
            <person name="Walk T."/>
            <person name="White J."/>
            <person name="Yu Q."/>
            <person name="Coleman M.L."/>
            <person name="Huang K.H."/>
            <person name="Weigele P.R."/>
            <person name="DeFrancesco A.S."/>
            <person name="Kern S.E."/>
            <person name="Thompson L.R."/>
            <person name="Fu R."/>
            <person name="Hombeck B."/>
            <person name="Chisholm S.W."/>
            <person name="Haas B."/>
            <person name="Nusbaum C."/>
            <person name="Galagan J."/>
            <person name="Birren B."/>
        </authorList>
    </citation>
    <scope>NUCLEOTIDE SEQUENCE [LARGE SCALE GENOMIC DNA]</scope>
    <source>
        <strain evidence="1">NATL1A-7</strain>
    </source>
</reference>
<name>E3SNB4_9CAUD</name>
<dbReference type="EMBL" id="GU071102">
    <property type="protein sequence ID" value="ADP00118.1"/>
    <property type="molecule type" value="Genomic_DNA"/>
</dbReference>
<gene>
    <name evidence="1" type="ORF">CYIG_00045</name>
</gene>
<proteinExistence type="predicted"/>